<feature type="region of interest" description="Disordered" evidence="1">
    <location>
        <begin position="1"/>
        <end position="24"/>
    </location>
</feature>
<dbReference type="Proteomes" id="UP001597114">
    <property type="component" value="Unassembled WGS sequence"/>
</dbReference>
<dbReference type="RefSeq" id="WP_344723175.1">
    <property type="nucleotide sequence ID" value="NZ_BAAAUS010000017.1"/>
</dbReference>
<gene>
    <name evidence="2" type="ORF">ACFSJD_02550</name>
</gene>
<proteinExistence type="predicted"/>
<keyword evidence="3" id="KW-1185">Reference proteome</keyword>
<dbReference type="EMBL" id="JBHUCO010000002">
    <property type="protein sequence ID" value="MFD1516348.1"/>
    <property type="molecule type" value="Genomic_DNA"/>
</dbReference>
<reference evidence="3" key="1">
    <citation type="journal article" date="2019" name="Int. J. Syst. Evol. Microbiol.">
        <title>The Global Catalogue of Microorganisms (GCM) 10K type strain sequencing project: providing services to taxonomists for standard genome sequencing and annotation.</title>
        <authorList>
            <consortium name="The Broad Institute Genomics Platform"/>
            <consortium name="The Broad Institute Genome Sequencing Center for Infectious Disease"/>
            <person name="Wu L."/>
            <person name="Ma J."/>
        </authorList>
    </citation>
    <scope>NUCLEOTIDE SEQUENCE [LARGE SCALE GENOMIC DNA]</scope>
    <source>
        <strain evidence="3">CCM 7043</strain>
    </source>
</reference>
<evidence type="ECO:0000313" key="3">
    <source>
        <dbReference type="Proteomes" id="UP001597114"/>
    </source>
</evidence>
<sequence>MTEAVAGPSRPSLRPVGPDGRPRVRVGAAPETIRVLTDAVNSRVIPHTYVTDGTPVVIEVVSGAAGPTAGDEDVPLPLTASPLRPPLLAALLAEHADVIRLRVNERGEQVDEEISPPAHVLAAVLARQSWTGLPVLRRIISTPVLRQDGTLLQTPGYDEATGFFLASSRPMEPVPDRPSAAQVAASREFLLERFLRDFPWRSAADRANYLAMLVSPIIRPYTRSLSPFGVIDATMPGSGKTILAGCVGLLVGQRVLTWTDSDDELRKSITTVLADAVGVVVFDNLIEGAVIDSAVLARLVTERTWTDRKLGTNTASTYANDRLWLATGNNLRTGGDMASRAVWVRLDPDCPRPEARTGFTIPNLDSWILHPANQATVLRHVLTLILDWTAAGAPTSSRVPEMRQFTRWAQHLGGFLDHHQIPGFLANAESARGLDDDAAEWRAFLLRMRTLYGDRRMTAHELRQSAETAGGFGGTDPWAGTFPLSSSGRLPTVRSLGKLLTGQMDRWRGDAVLRSVIDSHANVRRYWVDIHNPEPR</sequence>
<accession>A0ABW4ENS6</accession>
<protein>
    <submittedName>
        <fullName evidence="2">Uncharacterized protein</fullName>
    </submittedName>
</protein>
<organism evidence="2 3">
    <name type="scientific">Pseudonocardia yunnanensis</name>
    <dbReference type="NCBI Taxonomy" id="58107"/>
    <lineage>
        <taxon>Bacteria</taxon>
        <taxon>Bacillati</taxon>
        <taxon>Actinomycetota</taxon>
        <taxon>Actinomycetes</taxon>
        <taxon>Pseudonocardiales</taxon>
        <taxon>Pseudonocardiaceae</taxon>
        <taxon>Pseudonocardia</taxon>
    </lineage>
</organism>
<comment type="caution">
    <text evidence="2">The sequence shown here is derived from an EMBL/GenBank/DDBJ whole genome shotgun (WGS) entry which is preliminary data.</text>
</comment>
<evidence type="ECO:0000256" key="1">
    <source>
        <dbReference type="SAM" id="MobiDB-lite"/>
    </source>
</evidence>
<evidence type="ECO:0000313" key="2">
    <source>
        <dbReference type="EMBL" id="MFD1516348.1"/>
    </source>
</evidence>
<name>A0ABW4ENS6_9PSEU</name>